<dbReference type="SUPFAM" id="SSF51182">
    <property type="entry name" value="RmlC-like cupins"/>
    <property type="match status" value="1"/>
</dbReference>
<organism evidence="3 4">
    <name type="scientific">Hujiaoplasma nucleasis</name>
    <dbReference type="NCBI Taxonomy" id="2725268"/>
    <lineage>
        <taxon>Bacteria</taxon>
        <taxon>Bacillati</taxon>
        <taxon>Mycoplasmatota</taxon>
        <taxon>Mollicutes</taxon>
        <taxon>Candidatus Izemoplasmatales</taxon>
        <taxon>Hujiaoplasmataceae</taxon>
        <taxon>Hujiaoplasma</taxon>
    </lineage>
</organism>
<dbReference type="Proteomes" id="UP000512167">
    <property type="component" value="Chromosome"/>
</dbReference>
<reference evidence="3 4" key="1">
    <citation type="submission" date="2020-04" db="EMBL/GenBank/DDBJ databases">
        <authorList>
            <person name="Zheng R.K."/>
            <person name="Sun C.M."/>
        </authorList>
    </citation>
    <scope>NUCLEOTIDE SEQUENCE [LARGE SCALE GENOMIC DNA]</scope>
    <source>
        <strain evidence="4">zrk29</strain>
    </source>
</reference>
<dbReference type="KEGG" id="tbk:HF295_08385"/>
<sequence>MIVNHIDNLESNKITHPDAKNAFMKVLVSEKEGWNDYVMRVVEVEENGFTPKHNHPWPHINYVIEGQGHIMIEGKLHPVKQGSYAYVPSDAIHQFRNTGKTMFKFICIVPKEGHR</sequence>
<dbReference type="GO" id="GO:0046872">
    <property type="term" value="F:metal ion binding"/>
    <property type="evidence" value="ECO:0007669"/>
    <property type="project" value="UniProtKB-KW"/>
</dbReference>
<evidence type="ECO:0000313" key="4">
    <source>
        <dbReference type="Proteomes" id="UP000512167"/>
    </source>
</evidence>
<evidence type="ECO:0000256" key="1">
    <source>
        <dbReference type="ARBA" id="ARBA00022723"/>
    </source>
</evidence>
<keyword evidence="1" id="KW-0479">Metal-binding</keyword>
<dbReference type="InterPro" id="IPR011051">
    <property type="entry name" value="RmlC_Cupin_sf"/>
</dbReference>
<dbReference type="Gene3D" id="2.60.120.10">
    <property type="entry name" value="Jelly Rolls"/>
    <property type="match status" value="1"/>
</dbReference>
<dbReference type="InterPro" id="IPR013096">
    <property type="entry name" value="Cupin_2"/>
</dbReference>
<name>A0A7L6N5N1_9MOLU</name>
<dbReference type="PANTHER" id="PTHR35848">
    <property type="entry name" value="OXALATE-BINDING PROTEIN"/>
    <property type="match status" value="1"/>
</dbReference>
<dbReference type="Pfam" id="PF07883">
    <property type="entry name" value="Cupin_2"/>
    <property type="match status" value="1"/>
</dbReference>
<accession>A0A7L6N5N1</accession>
<dbReference type="RefSeq" id="WP_312031723.1">
    <property type="nucleotide sequence ID" value="NZ_CP051151.1"/>
</dbReference>
<feature type="domain" description="Cupin type-2" evidence="2">
    <location>
        <begin position="41"/>
        <end position="109"/>
    </location>
</feature>
<dbReference type="InterPro" id="IPR051610">
    <property type="entry name" value="GPI/OXD"/>
</dbReference>
<gene>
    <name evidence="3" type="ORF">HF295_08385</name>
</gene>
<dbReference type="CDD" id="cd02222">
    <property type="entry name" value="cupin_TM1459-like"/>
    <property type="match status" value="1"/>
</dbReference>
<evidence type="ECO:0000259" key="2">
    <source>
        <dbReference type="Pfam" id="PF07883"/>
    </source>
</evidence>
<dbReference type="EMBL" id="CP051151">
    <property type="protein sequence ID" value="QLY40871.1"/>
    <property type="molecule type" value="Genomic_DNA"/>
</dbReference>
<keyword evidence="4" id="KW-1185">Reference proteome</keyword>
<proteinExistence type="predicted"/>
<dbReference type="InterPro" id="IPR014710">
    <property type="entry name" value="RmlC-like_jellyroll"/>
</dbReference>
<dbReference type="AlphaFoldDB" id="A0A7L6N5N1"/>
<protein>
    <submittedName>
        <fullName evidence="3">Cupin domain-containing protein</fullName>
    </submittedName>
</protein>
<dbReference type="PANTHER" id="PTHR35848:SF6">
    <property type="entry name" value="CUPIN TYPE-2 DOMAIN-CONTAINING PROTEIN"/>
    <property type="match status" value="1"/>
</dbReference>
<evidence type="ECO:0000313" key="3">
    <source>
        <dbReference type="EMBL" id="QLY40871.1"/>
    </source>
</evidence>